<dbReference type="GO" id="GO:0009249">
    <property type="term" value="P:protein lipoylation"/>
    <property type="evidence" value="ECO:0007669"/>
    <property type="project" value="InterPro"/>
</dbReference>
<dbReference type="SUPFAM" id="SSF55681">
    <property type="entry name" value="Class II aaRS and biotin synthetases"/>
    <property type="match status" value="1"/>
</dbReference>
<sequence length="426" mass="47222">MAQALIKTALCRSGRYVCNNKLQNIKPIVALSFQNYSSAKGKETNVVKSVFISQANDIFTNLALEDWIYRHFDFTNHHVLLLWRNSPCVVIGRHQNPWTEANVSRLSEAGIPIARRNSGGGTVYHDGGNLNLTFFTPRNRYNRFSNLELIGRALATEFGIRTTISPRDDLLLEGDYKISGTAAKLGHPSAYHHCTLLVNVNMPNLHDSLHKEDDGIHTNATRSLPAIVRNLNEVYSGLTVDHVLGAVGREFLRTDAEGKSVGNVTSRRGFQLINPTENWFPGLEKLRQEMISWNWRFGKTPRFDVTRSFPIPRELATSEMPDAEKLNKASVDGLTAQLTVKMEVVNGRVSDVTITIPPGFLGAAPDGGEIAVVTGLRGKRFSEEALRILDESFAISDPSGRSGKPSHVGDKNRFVASCVRKVMQSV</sequence>
<reference evidence="4" key="1">
    <citation type="submission" date="2013-04" db="EMBL/GenBank/DDBJ databases">
        <authorList>
            <person name="Qu J."/>
            <person name="Murali S.C."/>
            <person name="Bandaranaike D."/>
            <person name="Bellair M."/>
            <person name="Blankenburg K."/>
            <person name="Chao H."/>
            <person name="Dinh H."/>
            <person name="Doddapaneni H."/>
            <person name="Downs B."/>
            <person name="Dugan-Rocha S."/>
            <person name="Elkadiri S."/>
            <person name="Gnanaolivu R.D."/>
            <person name="Hernandez B."/>
            <person name="Javaid M."/>
            <person name="Jayaseelan J.C."/>
            <person name="Lee S."/>
            <person name="Li M."/>
            <person name="Ming W."/>
            <person name="Munidasa M."/>
            <person name="Muniz J."/>
            <person name="Nguyen L."/>
            <person name="Ongeri F."/>
            <person name="Osuji N."/>
            <person name="Pu L.-L."/>
            <person name="Puazo M."/>
            <person name="Qu C."/>
            <person name="Quiroz J."/>
            <person name="Raj R."/>
            <person name="Weissenberger G."/>
            <person name="Xin Y."/>
            <person name="Zou X."/>
            <person name="Han Y."/>
            <person name="Richards S."/>
            <person name="Worley K."/>
            <person name="Muzny D."/>
            <person name="Gibbs R."/>
        </authorList>
    </citation>
    <scope>NUCLEOTIDE SEQUENCE</scope>
    <source>
        <strain evidence="4">Sampled in the wild</strain>
    </source>
</reference>
<dbReference type="Gene3D" id="3.30.390.50">
    <property type="entry name" value="CO dehydrogenase flavoprotein, C-terminal domain"/>
    <property type="match status" value="1"/>
</dbReference>
<dbReference type="InterPro" id="IPR004143">
    <property type="entry name" value="BPL_LPL_catalytic"/>
</dbReference>
<proteinExistence type="inferred from homology"/>
<dbReference type="EMBL" id="KZ308132">
    <property type="protein sequence ID" value="KAG8222401.1"/>
    <property type="molecule type" value="Genomic_DNA"/>
</dbReference>
<dbReference type="InterPro" id="IPR045864">
    <property type="entry name" value="aa-tRNA-synth_II/BPL/LPL"/>
</dbReference>
<feature type="domain" description="BPL/LPL catalytic" evidence="3">
    <location>
        <begin position="74"/>
        <end position="259"/>
    </location>
</feature>
<dbReference type="PANTHER" id="PTHR12561:SF3">
    <property type="entry name" value="LIPOYLTRANSFERASE 1, MITOCHONDRIAL"/>
    <property type="match status" value="1"/>
</dbReference>
<dbReference type="AlphaFoldDB" id="A0A8K0JU05"/>
<evidence type="ECO:0000313" key="4">
    <source>
        <dbReference type="EMBL" id="KAG8222401.1"/>
    </source>
</evidence>
<dbReference type="InterPro" id="IPR004562">
    <property type="entry name" value="LipoylTrfase_LipoateP_Ligase"/>
</dbReference>
<comment type="pathway">
    <text evidence="1">Protein modification; protein lipoylation via exogenous pathway; protein N(6)-(lipoyl)lysine from lipoate: step 2/2.</text>
</comment>
<dbReference type="OrthoDB" id="201621at2759"/>
<dbReference type="Proteomes" id="UP000792457">
    <property type="component" value="Unassembled WGS sequence"/>
</dbReference>
<dbReference type="Pfam" id="PF21948">
    <property type="entry name" value="LplA-B_cat"/>
    <property type="match status" value="1"/>
</dbReference>
<comment type="similarity">
    <text evidence="2">Belongs to the LplA family.</text>
</comment>
<name>A0A8K0JU05_LADFU</name>
<dbReference type="PANTHER" id="PTHR12561">
    <property type="entry name" value="LIPOATE-PROTEIN LIGASE"/>
    <property type="match status" value="1"/>
</dbReference>
<dbReference type="UniPathway" id="UPA00537">
    <property type="reaction ID" value="UER00595"/>
</dbReference>
<evidence type="ECO:0000259" key="3">
    <source>
        <dbReference type="PROSITE" id="PS51733"/>
    </source>
</evidence>
<protein>
    <recommendedName>
        <fullName evidence="3">BPL/LPL catalytic domain-containing protein</fullName>
    </recommendedName>
</protein>
<gene>
    <name evidence="4" type="ORF">J437_LFUL003022</name>
</gene>
<dbReference type="FunFam" id="3.30.930.10:FF:000045">
    <property type="entry name" value="lipoyltransferase 1, mitochondrial"/>
    <property type="match status" value="1"/>
</dbReference>
<comment type="caution">
    <text evidence="4">The sequence shown here is derived from an EMBL/GenBank/DDBJ whole genome shotgun (WGS) entry which is preliminary data.</text>
</comment>
<dbReference type="PROSITE" id="PS51733">
    <property type="entry name" value="BPL_LPL_CATALYTIC"/>
    <property type="match status" value="1"/>
</dbReference>
<dbReference type="Gene3D" id="3.30.930.10">
    <property type="entry name" value="Bira Bifunctional Protein, Domain 2"/>
    <property type="match status" value="1"/>
</dbReference>
<evidence type="ECO:0000256" key="2">
    <source>
        <dbReference type="ARBA" id="ARBA00008242"/>
    </source>
</evidence>
<evidence type="ECO:0000313" key="5">
    <source>
        <dbReference type="Proteomes" id="UP000792457"/>
    </source>
</evidence>
<dbReference type="CDD" id="cd16443">
    <property type="entry name" value="LplA"/>
    <property type="match status" value="1"/>
</dbReference>
<organism evidence="4 5">
    <name type="scientific">Ladona fulva</name>
    <name type="common">Scarce chaser dragonfly</name>
    <name type="synonym">Libellula fulva</name>
    <dbReference type="NCBI Taxonomy" id="123851"/>
    <lineage>
        <taxon>Eukaryota</taxon>
        <taxon>Metazoa</taxon>
        <taxon>Ecdysozoa</taxon>
        <taxon>Arthropoda</taxon>
        <taxon>Hexapoda</taxon>
        <taxon>Insecta</taxon>
        <taxon>Pterygota</taxon>
        <taxon>Palaeoptera</taxon>
        <taxon>Odonata</taxon>
        <taxon>Epiprocta</taxon>
        <taxon>Anisoptera</taxon>
        <taxon>Libelluloidea</taxon>
        <taxon>Libellulidae</taxon>
        <taxon>Ladona</taxon>
    </lineage>
</organism>
<dbReference type="GO" id="GO:0017118">
    <property type="term" value="F:lipoyltransferase activity"/>
    <property type="evidence" value="ECO:0007669"/>
    <property type="project" value="TreeGrafter"/>
</dbReference>
<dbReference type="GO" id="GO:0005739">
    <property type="term" value="C:mitochondrion"/>
    <property type="evidence" value="ECO:0007669"/>
    <property type="project" value="TreeGrafter"/>
</dbReference>
<evidence type="ECO:0000256" key="1">
    <source>
        <dbReference type="ARBA" id="ARBA00005085"/>
    </source>
</evidence>
<accession>A0A8K0JU05</accession>
<keyword evidence="5" id="KW-1185">Reference proteome</keyword>
<reference evidence="4" key="2">
    <citation type="submission" date="2017-10" db="EMBL/GenBank/DDBJ databases">
        <title>Ladona fulva Genome sequencing and assembly.</title>
        <authorList>
            <person name="Murali S."/>
            <person name="Richards S."/>
            <person name="Bandaranaike D."/>
            <person name="Bellair M."/>
            <person name="Blankenburg K."/>
            <person name="Chao H."/>
            <person name="Dinh H."/>
            <person name="Doddapaneni H."/>
            <person name="Dugan-Rocha S."/>
            <person name="Elkadiri S."/>
            <person name="Gnanaolivu R."/>
            <person name="Hernandez B."/>
            <person name="Skinner E."/>
            <person name="Javaid M."/>
            <person name="Lee S."/>
            <person name="Li M."/>
            <person name="Ming W."/>
            <person name="Munidasa M."/>
            <person name="Muniz J."/>
            <person name="Nguyen L."/>
            <person name="Hughes D."/>
            <person name="Osuji N."/>
            <person name="Pu L.-L."/>
            <person name="Puazo M."/>
            <person name="Qu C."/>
            <person name="Quiroz J."/>
            <person name="Raj R."/>
            <person name="Weissenberger G."/>
            <person name="Xin Y."/>
            <person name="Zou X."/>
            <person name="Han Y."/>
            <person name="Worley K."/>
            <person name="Muzny D."/>
            <person name="Gibbs R."/>
        </authorList>
    </citation>
    <scope>NUCLEOTIDE SEQUENCE</scope>
    <source>
        <strain evidence="4">Sampled in the wild</strain>
    </source>
</reference>